<proteinExistence type="predicted"/>
<evidence type="ECO:0000256" key="2">
    <source>
        <dbReference type="ARBA" id="ARBA00022692"/>
    </source>
</evidence>
<dbReference type="InterPro" id="IPR003825">
    <property type="entry name" value="Colicin-V_CvpA"/>
</dbReference>
<keyword evidence="4 6" id="KW-0472">Membrane</keyword>
<dbReference type="RefSeq" id="WP_283738957.1">
    <property type="nucleotide sequence ID" value="NZ_JASJEV010000001.1"/>
</dbReference>
<feature type="region of interest" description="Disordered" evidence="5">
    <location>
        <begin position="163"/>
        <end position="235"/>
    </location>
</feature>
<dbReference type="Pfam" id="PF02674">
    <property type="entry name" value="Colicin_V"/>
    <property type="match status" value="1"/>
</dbReference>
<evidence type="ECO:0000256" key="1">
    <source>
        <dbReference type="ARBA" id="ARBA00004141"/>
    </source>
</evidence>
<dbReference type="InterPro" id="IPR052719">
    <property type="entry name" value="CvpA-like"/>
</dbReference>
<dbReference type="Proteomes" id="UP001321492">
    <property type="component" value="Unassembled WGS sequence"/>
</dbReference>
<sequence length="235" mass="25206">MPVALLDLIVLGIVLISALLAAVRGFTREVLAIASWAVAAVAALVLHPYALPYVREHISNANIALAVAIAAIFLVTLVVVSFITVRLSDIVLDSRIGALDRTLGFLFGAARGLLICIVGFMFFNWLVPEKMQPEWARNARARPFLQASGDRLMAMLPDDPESTILQKLKRPKTDGEPSEPPAEAEPRAPGTSPATPGQRSDNGTRPGYNQADRRGLEQLVGGTARGHVQGAATQR</sequence>
<keyword evidence="8" id="KW-1185">Reference proteome</keyword>
<evidence type="ECO:0000313" key="7">
    <source>
        <dbReference type="EMBL" id="MDJ1156969.1"/>
    </source>
</evidence>
<feature type="transmembrane region" description="Helical" evidence="6">
    <location>
        <begin position="105"/>
        <end position="127"/>
    </location>
</feature>
<keyword evidence="3 6" id="KW-1133">Transmembrane helix</keyword>
<evidence type="ECO:0000256" key="6">
    <source>
        <dbReference type="SAM" id="Phobius"/>
    </source>
</evidence>
<dbReference type="PANTHER" id="PTHR36926">
    <property type="entry name" value="COLICIN V PRODUCTION PROTEIN"/>
    <property type="match status" value="1"/>
</dbReference>
<comment type="subcellular location">
    <subcellularLocation>
        <location evidence="1">Membrane</location>
        <topology evidence="1">Multi-pass membrane protein</topology>
    </subcellularLocation>
</comment>
<evidence type="ECO:0000313" key="8">
    <source>
        <dbReference type="Proteomes" id="UP001321492"/>
    </source>
</evidence>
<feature type="compositionally biased region" description="Polar residues" evidence="5">
    <location>
        <begin position="192"/>
        <end position="203"/>
    </location>
</feature>
<dbReference type="EMBL" id="JASJEV010000001">
    <property type="protein sequence ID" value="MDJ1156969.1"/>
    <property type="molecule type" value="Genomic_DNA"/>
</dbReference>
<comment type="caution">
    <text evidence="7">The sequence shown here is derived from an EMBL/GenBank/DDBJ whole genome shotgun (WGS) entry which is preliminary data.</text>
</comment>
<evidence type="ECO:0000256" key="5">
    <source>
        <dbReference type="SAM" id="MobiDB-lite"/>
    </source>
</evidence>
<feature type="transmembrane region" description="Helical" evidence="6">
    <location>
        <begin position="31"/>
        <end position="51"/>
    </location>
</feature>
<dbReference type="PANTHER" id="PTHR36926:SF1">
    <property type="entry name" value="COLICIN V PRODUCTION PROTEIN"/>
    <property type="match status" value="1"/>
</dbReference>
<evidence type="ECO:0000256" key="4">
    <source>
        <dbReference type="ARBA" id="ARBA00023136"/>
    </source>
</evidence>
<organism evidence="7 8">
    <name type="scientific">Chelatococcus albus</name>
    <dbReference type="NCBI Taxonomy" id="3047466"/>
    <lineage>
        <taxon>Bacteria</taxon>
        <taxon>Pseudomonadati</taxon>
        <taxon>Pseudomonadota</taxon>
        <taxon>Alphaproteobacteria</taxon>
        <taxon>Hyphomicrobiales</taxon>
        <taxon>Chelatococcaceae</taxon>
        <taxon>Chelatococcus</taxon>
    </lineage>
</organism>
<gene>
    <name evidence="7" type="ORF">QNA08_01770</name>
</gene>
<accession>A0ABT7ADU6</accession>
<keyword evidence="2 6" id="KW-0812">Transmembrane</keyword>
<protein>
    <submittedName>
        <fullName evidence="7">CvpA family protein</fullName>
    </submittedName>
</protein>
<name>A0ABT7ADU6_9HYPH</name>
<feature type="transmembrane region" description="Helical" evidence="6">
    <location>
        <begin position="63"/>
        <end position="85"/>
    </location>
</feature>
<reference evidence="7 8" key="1">
    <citation type="submission" date="2023-05" db="EMBL/GenBank/DDBJ databases">
        <title>Chelatococcus sp. nov., a moderately thermophilic bacterium isolated from hot spring microbial mat.</title>
        <authorList>
            <person name="Hu C.-J."/>
            <person name="Li W.-J."/>
        </authorList>
    </citation>
    <scope>NUCLEOTIDE SEQUENCE [LARGE SCALE GENOMIC DNA]</scope>
    <source>
        <strain evidence="7 8">SYSU G07232</strain>
    </source>
</reference>
<evidence type="ECO:0000256" key="3">
    <source>
        <dbReference type="ARBA" id="ARBA00022989"/>
    </source>
</evidence>